<dbReference type="GO" id="GO:0000822">
    <property type="term" value="F:inositol hexakisphosphate binding"/>
    <property type="evidence" value="ECO:0007669"/>
    <property type="project" value="TreeGrafter"/>
</dbReference>
<feature type="transmembrane region" description="Helical" evidence="7">
    <location>
        <begin position="370"/>
        <end position="393"/>
    </location>
</feature>
<protein>
    <recommendedName>
        <fullName evidence="12">SPX domain-containing protein</fullName>
    </recommendedName>
</protein>
<dbReference type="CDD" id="cd14477">
    <property type="entry name" value="SPX_XPR1_like"/>
    <property type="match status" value="1"/>
</dbReference>
<evidence type="ECO:0000256" key="4">
    <source>
        <dbReference type="ARBA" id="ARBA00022989"/>
    </source>
</evidence>
<evidence type="ECO:0000256" key="6">
    <source>
        <dbReference type="SAM" id="MobiDB-lite"/>
    </source>
</evidence>
<evidence type="ECO:0000259" key="8">
    <source>
        <dbReference type="PROSITE" id="PS51380"/>
    </source>
</evidence>
<evidence type="ECO:0000256" key="7">
    <source>
        <dbReference type="SAM" id="Phobius"/>
    </source>
</evidence>
<feature type="transmembrane region" description="Helical" evidence="7">
    <location>
        <begin position="291"/>
        <end position="316"/>
    </location>
</feature>
<dbReference type="GO" id="GO:0005886">
    <property type="term" value="C:plasma membrane"/>
    <property type="evidence" value="ECO:0007669"/>
    <property type="project" value="TreeGrafter"/>
</dbReference>
<name>A0AA84ZF20_9TREM</name>
<organism evidence="10 11">
    <name type="scientific">Schistosoma margrebowiei</name>
    <dbReference type="NCBI Taxonomy" id="48269"/>
    <lineage>
        <taxon>Eukaryota</taxon>
        <taxon>Metazoa</taxon>
        <taxon>Spiralia</taxon>
        <taxon>Lophotrochozoa</taxon>
        <taxon>Platyhelminthes</taxon>
        <taxon>Trematoda</taxon>
        <taxon>Digenea</taxon>
        <taxon>Strigeidida</taxon>
        <taxon>Schistosomatoidea</taxon>
        <taxon>Schistosomatidae</taxon>
        <taxon>Schistosoma</taxon>
    </lineage>
</organism>
<feature type="compositionally biased region" description="Basic and acidic residues" evidence="6">
    <location>
        <begin position="155"/>
        <end position="177"/>
    </location>
</feature>
<dbReference type="PANTHER" id="PTHR10783">
    <property type="entry name" value="XENOTROPIC AND POLYTROPIC RETROVIRUS RECEPTOR 1-RELATED"/>
    <property type="match status" value="1"/>
</dbReference>
<evidence type="ECO:0000256" key="3">
    <source>
        <dbReference type="ARBA" id="ARBA00022692"/>
    </source>
</evidence>
<reference evidence="11" key="1">
    <citation type="submission" date="2023-11" db="UniProtKB">
        <authorList>
            <consortium name="WormBaseParasite"/>
        </authorList>
    </citation>
    <scope>IDENTIFICATION</scope>
</reference>
<feature type="transmembrane region" description="Helical" evidence="7">
    <location>
        <begin position="405"/>
        <end position="423"/>
    </location>
</feature>
<comment type="subcellular location">
    <subcellularLocation>
        <location evidence="1">Membrane</location>
        <topology evidence="1">Multi-pass membrane protein</topology>
    </subcellularLocation>
</comment>
<evidence type="ECO:0000259" key="9">
    <source>
        <dbReference type="PROSITE" id="PS51382"/>
    </source>
</evidence>
<dbReference type="GO" id="GO:0006817">
    <property type="term" value="P:phosphate ion transport"/>
    <property type="evidence" value="ECO:0007669"/>
    <property type="project" value="TreeGrafter"/>
</dbReference>
<dbReference type="InterPro" id="IPR004331">
    <property type="entry name" value="SPX_dom"/>
</dbReference>
<dbReference type="Pfam" id="PF03105">
    <property type="entry name" value="SPX"/>
    <property type="match status" value="2"/>
</dbReference>
<proteinExistence type="inferred from homology"/>
<evidence type="ECO:0008006" key="12">
    <source>
        <dbReference type="Google" id="ProtNLM"/>
    </source>
</evidence>
<dbReference type="GO" id="GO:0005794">
    <property type="term" value="C:Golgi apparatus"/>
    <property type="evidence" value="ECO:0007669"/>
    <property type="project" value="TreeGrafter"/>
</dbReference>
<keyword evidence="3 7" id="KW-0812">Transmembrane</keyword>
<accession>A0AA84ZF20</accession>
<dbReference type="AlphaFoldDB" id="A0AA84ZF20"/>
<feature type="domain" description="EXS" evidence="8">
    <location>
        <begin position="531"/>
        <end position="728"/>
    </location>
</feature>
<evidence type="ECO:0000256" key="1">
    <source>
        <dbReference type="ARBA" id="ARBA00004141"/>
    </source>
</evidence>
<sequence>MKFAERLNAHLTPEWRTQYIDYDELKEHLYKYTQVLETLPFFSEEETKAFLDECDEEFFNLCESALRKIEVFFSEKIAEANRKFTTLVDELDNYIESTHHKSISWIAGSKASLSRRLTESFGREGDKCRASVRENGSANTPIWNKISKIQSEENSELRRRQSRSKQSENPKYDAQRLDRRKKTFRKLHDLKLAFSEFYLSLVLLQNYQSLNFTGFRKILKKHDKLLRRNTGLLWRQQVVECAHFNTSREVDDLITEVENIFTEKLEQGDRQKAMKRLRVPPLSEKYNPRGLFLFGLFFGVFLAQFIIILLTCIFLRPLPPHYLPALRLFRGTFLLIFFLCLFGVNTYGWRSSGVNNVLIFELDPRTHLDHFQLLQISFFFAMIWGCALIYFLFSEVLHSPGYASPLVLVSFMTLYLVNPFSFAHSKARRWLLRVLGRIIRAPFAKVSFADFWLADQLTSLSFIFPDIAYFICFYSSQIDWANGMSYKPQNSSSLTLPSLVMGHNSQYSNSTRLTIPSCASHSNEIIANSCQCEGILFGLDPILKVLPSWFRFAQCLRRYRDMDVKKANPHLLNAGKYSTAFLVSTCSVWLAFDRGTWPLVAYIISSIIRSGYTYAWDILMDWGLLDCRSEDKLLRDELVYRYRGYYFFAIIEDFVLRLTWIARLSFERIGFARMEIITTIFLTTEVIREEHSSLEKSNEISQVKSNSNQPSASKSHPYIRERRVLILNHQTDNESGEPYEKCRLDPTQETIKDYSSSPAKKLPPKSILTSGRKFGICDHQPVDQCTLNVDDNENKSDNPCDSVSNSNCNAFEQFLKKHDNLSSINELGHSNTSVSHINQGFVESNQINNELPNTLDNNNTLINDCQIIIRDPSHMRIVQHENESQYTIPITLISNNESNQNLSTTTQLMDGKHEI</sequence>
<evidence type="ECO:0000256" key="5">
    <source>
        <dbReference type="ARBA" id="ARBA00023136"/>
    </source>
</evidence>
<feature type="domain" description="SPX" evidence="9">
    <location>
        <begin position="1"/>
        <end position="236"/>
    </location>
</feature>
<keyword evidence="4 7" id="KW-1133">Transmembrane helix</keyword>
<feature type="transmembrane region" description="Helical" evidence="7">
    <location>
        <begin position="328"/>
        <end position="349"/>
    </location>
</feature>
<feature type="region of interest" description="Disordered" evidence="6">
    <location>
        <begin position="152"/>
        <end position="177"/>
    </location>
</feature>
<dbReference type="Pfam" id="PF03124">
    <property type="entry name" value="EXS"/>
    <property type="match status" value="1"/>
</dbReference>
<evidence type="ECO:0000256" key="2">
    <source>
        <dbReference type="ARBA" id="ARBA00009665"/>
    </source>
</evidence>
<dbReference type="InterPro" id="IPR004342">
    <property type="entry name" value="EXS_C"/>
</dbReference>
<comment type="similarity">
    <text evidence="2">Belongs to the SYG1 (TC 2.A.94) family.</text>
</comment>
<keyword evidence="5 7" id="KW-0472">Membrane</keyword>
<dbReference type="PROSITE" id="PS51380">
    <property type="entry name" value="EXS"/>
    <property type="match status" value="1"/>
</dbReference>
<dbReference type="Proteomes" id="UP000050790">
    <property type="component" value="Unassembled WGS sequence"/>
</dbReference>
<dbReference type="WBParaSite" id="SMRG1_28720.3">
    <property type="protein sequence ID" value="SMRG1_28720.3"/>
    <property type="gene ID" value="SMRG1_28720"/>
</dbReference>
<dbReference type="PANTHER" id="PTHR10783:SF103">
    <property type="entry name" value="SOLUTE CARRIER FAMILY 53 MEMBER 1"/>
    <property type="match status" value="1"/>
</dbReference>
<evidence type="ECO:0000313" key="10">
    <source>
        <dbReference type="Proteomes" id="UP000050790"/>
    </source>
</evidence>
<dbReference type="PROSITE" id="PS51382">
    <property type="entry name" value="SPX"/>
    <property type="match status" value="1"/>
</dbReference>
<evidence type="ECO:0000313" key="11">
    <source>
        <dbReference type="WBParaSite" id="SMRG1_28720.3"/>
    </source>
</evidence>
<dbReference type="GO" id="GO:0016036">
    <property type="term" value="P:cellular response to phosphate starvation"/>
    <property type="evidence" value="ECO:0007669"/>
    <property type="project" value="TreeGrafter"/>
</dbReference>